<organism evidence="1 2">
    <name type="scientific">Ketobacter alkanivorans</name>
    <dbReference type="NCBI Taxonomy" id="1917421"/>
    <lineage>
        <taxon>Bacteria</taxon>
        <taxon>Pseudomonadati</taxon>
        <taxon>Pseudomonadota</taxon>
        <taxon>Gammaproteobacteria</taxon>
        <taxon>Pseudomonadales</taxon>
        <taxon>Ketobacteraceae</taxon>
        <taxon>Ketobacter</taxon>
    </lineage>
</organism>
<name>A0A2K9LNU0_9GAMM</name>
<proteinExistence type="predicted"/>
<gene>
    <name evidence="1" type="ORF">Kalk_16450</name>
</gene>
<dbReference type="Proteomes" id="UP000235116">
    <property type="component" value="Chromosome"/>
</dbReference>
<dbReference type="EMBL" id="CP022684">
    <property type="protein sequence ID" value="AUM13920.1"/>
    <property type="molecule type" value="Genomic_DNA"/>
</dbReference>
<reference evidence="2" key="1">
    <citation type="submission" date="2017-08" db="EMBL/GenBank/DDBJ databases">
        <title>Direct submision.</title>
        <authorList>
            <person name="Kim S.-J."/>
            <person name="Rhee S.-K."/>
        </authorList>
    </citation>
    <scope>NUCLEOTIDE SEQUENCE [LARGE SCALE GENOMIC DNA]</scope>
    <source>
        <strain evidence="2">GI5</strain>
    </source>
</reference>
<dbReference type="KEGG" id="kak:Kalk_16450"/>
<keyword evidence="2" id="KW-1185">Reference proteome</keyword>
<accession>A0A2K9LNU0</accession>
<sequence length="65" mass="7441">MNAEALYLQHYSAEPAPLHLPAWGEGRGALKGVVYRTRWQILHGKEERKPIWVYNSAANFDQASF</sequence>
<dbReference type="AlphaFoldDB" id="A0A2K9LNU0"/>
<evidence type="ECO:0000313" key="2">
    <source>
        <dbReference type="Proteomes" id="UP000235116"/>
    </source>
</evidence>
<protein>
    <submittedName>
        <fullName evidence="1">Uncharacterized protein</fullName>
    </submittedName>
</protein>
<evidence type="ECO:0000313" key="1">
    <source>
        <dbReference type="EMBL" id="AUM13920.1"/>
    </source>
</evidence>